<keyword evidence="8" id="KW-1185">Reference proteome</keyword>
<dbReference type="STRING" id="71451.RV07_GL002580"/>
<evidence type="ECO:0000313" key="7">
    <source>
        <dbReference type="Proteomes" id="UP000013783"/>
    </source>
</evidence>
<dbReference type="Gene3D" id="1.10.10.10">
    <property type="entry name" value="Winged helix-like DNA-binding domain superfamily/Winged helix DNA-binding domain"/>
    <property type="match status" value="1"/>
</dbReference>
<dbReference type="InterPro" id="IPR041617">
    <property type="entry name" value="TPR_MalT"/>
</dbReference>
<dbReference type="Gene3D" id="1.25.40.10">
    <property type="entry name" value="Tetratricopeptide repeat domain"/>
    <property type="match status" value="1"/>
</dbReference>
<dbReference type="OrthoDB" id="1137593at2"/>
<evidence type="ECO:0000256" key="1">
    <source>
        <dbReference type="ARBA" id="ARBA00023015"/>
    </source>
</evidence>
<evidence type="ECO:0000313" key="8">
    <source>
        <dbReference type="Proteomes" id="UP000014148"/>
    </source>
</evidence>
<dbReference type="Pfam" id="PF17874">
    <property type="entry name" value="TPR_MalT"/>
    <property type="match status" value="1"/>
</dbReference>
<dbReference type="CDD" id="cd06170">
    <property type="entry name" value="LuxR_C_like"/>
    <property type="match status" value="1"/>
</dbReference>
<evidence type="ECO:0000313" key="6">
    <source>
        <dbReference type="EMBL" id="EOT67450.1"/>
    </source>
</evidence>
<dbReference type="GO" id="GO:0006355">
    <property type="term" value="P:regulation of DNA-templated transcription"/>
    <property type="evidence" value="ECO:0007669"/>
    <property type="project" value="InterPro"/>
</dbReference>
<evidence type="ECO:0000313" key="5">
    <source>
        <dbReference type="EMBL" id="EOH76002.1"/>
    </source>
</evidence>
<dbReference type="SUPFAM" id="SSF46894">
    <property type="entry name" value="C-terminal effector domain of the bipartite response regulators"/>
    <property type="match status" value="1"/>
</dbReference>
<dbReference type="Pfam" id="PF00196">
    <property type="entry name" value="GerE"/>
    <property type="match status" value="1"/>
</dbReference>
<keyword evidence="1" id="KW-0805">Transcription regulation</keyword>
<organism evidence="5 7">
    <name type="scientific">Enterococcus malodoratus ATCC 43197</name>
    <dbReference type="NCBI Taxonomy" id="1158601"/>
    <lineage>
        <taxon>Bacteria</taxon>
        <taxon>Bacillati</taxon>
        <taxon>Bacillota</taxon>
        <taxon>Bacilli</taxon>
        <taxon>Lactobacillales</taxon>
        <taxon>Enterococcaceae</taxon>
        <taxon>Enterococcus</taxon>
    </lineage>
</organism>
<dbReference type="PRINTS" id="PR00038">
    <property type="entry name" value="HTHLUXR"/>
</dbReference>
<protein>
    <recommendedName>
        <fullName evidence="4">HTH luxR-type domain-containing protein</fullName>
    </recommendedName>
</protein>
<dbReference type="PROSITE" id="PS00622">
    <property type="entry name" value="HTH_LUXR_1"/>
    <property type="match status" value="1"/>
</dbReference>
<dbReference type="InterPro" id="IPR011990">
    <property type="entry name" value="TPR-like_helical_dom_sf"/>
</dbReference>
<dbReference type="RefSeq" id="WP_010741434.1">
    <property type="nucleotide sequence ID" value="NZ_KB946251.1"/>
</dbReference>
<dbReference type="EMBL" id="ASWA01000003">
    <property type="protein sequence ID" value="EOT67450.1"/>
    <property type="molecule type" value="Genomic_DNA"/>
</dbReference>
<dbReference type="PANTHER" id="PTHR44688:SF16">
    <property type="entry name" value="DNA-BINDING TRANSCRIPTIONAL ACTIVATOR DEVR_DOSR"/>
    <property type="match status" value="1"/>
</dbReference>
<comment type="caution">
    <text evidence="5">The sequence shown here is derived from an EMBL/GenBank/DDBJ whole genome shotgun (WGS) entry which is preliminary data.</text>
</comment>
<gene>
    <name evidence="6" type="ORF">I585_02971</name>
    <name evidence="5" type="ORF">UAI_02632</name>
</gene>
<evidence type="ECO:0000259" key="4">
    <source>
        <dbReference type="PROSITE" id="PS50043"/>
    </source>
</evidence>
<dbReference type="GO" id="GO:0003677">
    <property type="term" value="F:DNA binding"/>
    <property type="evidence" value="ECO:0007669"/>
    <property type="project" value="UniProtKB-KW"/>
</dbReference>
<dbReference type="eggNOG" id="COG2909">
    <property type="taxonomic scope" value="Bacteria"/>
</dbReference>
<accession>R2NVE7</accession>
<reference evidence="5 7" key="1">
    <citation type="submission" date="2013-02" db="EMBL/GenBank/DDBJ databases">
        <title>The Genome Sequence of Enterococcus malodoratus ATCC_43197.</title>
        <authorList>
            <consortium name="The Broad Institute Genome Sequencing Platform"/>
            <consortium name="The Broad Institute Genome Sequencing Center for Infectious Disease"/>
            <person name="Earl A.M."/>
            <person name="Gilmore M.S."/>
            <person name="Lebreton F."/>
            <person name="Walker B."/>
            <person name="Young S.K."/>
            <person name="Zeng Q."/>
            <person name="Gargeya S."/>
            <person name="Fitzgerald M."/>
            <person name="Haas B."/>
            <person name="Abouelleil A."/>
            <person name="Alvarado L."/>
            <person name="Arachchi H.M."/>
            <person name="Berlin A.M."/>
            <person name="Chapman S.B."/>
            <person name="Dewar J."/>
            <person name="Goldberg J."/>
            <person name="Griggs A."/>
            <person name="Gujja S."/>
            <person name="Hansen M."/>
            <person name="Howarth C."/>
            <person name="Imamovic A."/>
            <person name="Larimer J."/>
            <person name="McCowan C."/>
            <person name="Murphy C."/>
            <person name="Neiman D."/>
            <person name="Pearson M."/>
            <person name="Priest M."/>
            <person name="Roberts A."/>
            <person name="Saif S."/>
            <person name="Shea T."/>
            <person name="Sisk P."/>
            <person name="Sykes S."/>
            <person name="Wortman J."/>
            <person name="Nusbaum C."/>
            <person name="Birren B."/>
        </authorList>
    </citation>
    <scope>NUCLEOTIDE SEQUENCE [LARGE SCALE GENOMIC DNA]</scope>
    <source>
        <strain evidence="5 7">ATCC 43197</strain>
    </source>
</reference>
<dbReference type="Proteomes" id="UP000014148">
    <property type="component" value="Unassembled WGS sequence"/>
</dbReference>
<dbReference type="AlphaFoldDB" id="R2NVE7"/>
<name>R2NVE7_9ENTE</name>
<dbReference type="PATRIC" id="fig|1158601.3.peg.2589"/>
<reference evidence="6 8" key="2">
    <citation type="submission" date="2013-03" db="EMBL/GenBank/DDBJ databases">
        <title>The Genome Sequence of Enterococcus malodoratus ATCC_43197 (PacBio/Illumina hybrid assembly).</title>
        <authorList>
            <consortium name="The Broad Institute Genomics Platform"/>
            <consortium name="The Broad Institute Genome Sequencing Center for Infectious Disease"/>
            <person name="Earl A."/>
            <person name="Russ C."/>
            <person name="Gilmore M."/>
            <person name="Surin D."/>
            <person name="Walker B."/>
            <person name="Young S."/>
            <person name="Zeng Q."/>
            <person name="Gargeya S."/>
            <person name="Fitzgerald M."/>
            <person name="Haas B."/>
            <person name="Abouelleil A."/>
            <person name="Allen A.W."/>
            <person name="Alvarado L."/>
            <person name="Arachchi H.M."/>
            <person name="Berlin A.M."/>
            <person name="Chapman S.B."/>
            <person name="Gainer-Dewar J."/>
            <person name="Goldberg J."/>
            <person name="Griggs A."/>
            <person name="Gujja S."/>
            <person name="Hansen M."/>
            <person name="Howarth C."/>
            <person name="Imamovic A."/>
            <person name="Ireland A."/>
            <person name="Larimer J."/>
            <person name="McCowan C."/>
            <person name="Murphy C."/>
            <person name="Pearson M."/>
            <person name="Poon T.W."/>
            <person name="Priest M."/>
            <person name="Roberts A."/>
            <person name="Saif S."/>
            <person name="Shea T."/>
            <person name="Sisk P."/>
            <person name="Sykes S."/>
            <person name="Wortman J."/>
            <person name="Nusbaum C."/>
            <person name="Birren B."/>
        </authorList>
    </citation>
    <scope>NUCLEOTIDE SEQUENCE [LARGE SCALE GENOMIC DNA]</scope>
    <source>
        <strain evidence="6 8">ATCC 43197</strain>
    </source>
</reference>
<feature type="domain" description="HTH luxR-type" evidence="4">
    <location>
        <begin position="714"/>
        <end position="779"/>
    </location>
</feature>
<dbReference type="EMBL" id="AJAK01000018">
    <property type="protein sequence ID" value="EOH76002.1"/>
    <property type="molecule type" value="Genomic_DNA"/>
</dbReference>
<sequence length="782" mass="89065">MDEYDNAPAVFFSLLCKSLLSLQPNNQAMLTIFNDPAFSIHPLESAIQLINHFIPDPNQHVLVLDDAHLITDKQIRKAFFAVQKRLPHSFTTLILTRDDIDPFEYRTAGGDTCCEQITIEQLAFSYAETKQYFQLRKRALSKTDINRIQQKTNGWPMGINALAATGSIEPSFSTKGFFHEYFSNDIWRTFNVEQQEFLLKTSIAKRITPKLADQLTGRTDSQDILEDLCTRNFFIIRYSKDHYRYHQLFIDFLQEQLMKQERANVAQLYKTASNYYLAQNEIFMARGFALKSGDQSTIQQVNYLIEGGGHTQTTISVKEFINVFCTHSVNTLFSQKEFPYPYLYSQFAGYYFLVGDALMAEYCFDQIEVNLPMIAEKYPEFLPDSLLITLIDSRKKLGQIVKKLLKYPVIKKFESRLKWSTLTMQLPFFHRSCRDFADLKQLSAIQFPTFLVQSIFGDRGTILLLLTKAGILYEKNQLDKALGVVTEAGRLLQKQKNDEETTFCCLMLQAAIYAALPDSANHFSDALTLARKFSQNANQTFQENNQAFETDLALHNGNQTAANDWLQANFSDDIENLALYRIYQHFITARALLISNKTVEAAAFLERLRELAEGFHRPTDAAEATILQAILAWNINHQRKAVSYLESALIILQESDYLRVVAAEGAAILPILNKLRLLIISGKKTSLVDLGFLTKSITLAEQYAATQKGIACHIQTPRVKLSKQQHTMLKLLSQGYKNSEIAEMTGLTVHTIKFHLSAAYRKLGVTNRKDAILVGKKKGLLN</sequence>
<dbReference type="InterPro" id="IPR000792">
    <property type="entry name" value="Tscrpt_reg_LuxR_C"/>
</dbReference>
<dbReference type="InterPro" id="IPR036388">
    <property type="entry name" value="WH-like_DNA-bd_sf"/>
</dbReference>
<dbReference type="PANTHER" id="PTHR44688">
    <property type="entry name" value="DNA-BINDING TRANSCRIPTIONAL ACTIVATOR DEVR_DOSR"/>
    <property type="match status" value="1"/>
</dbReference>
<dbReference type="PROSITE" id="PS50043">
    <property type="entry name" value="HTH_LUXR_2"/>
    <property type="match status" value="1"/>
</dbReference>
<dbReference type="InterPro" id="IPR016032">
    <property type="entry name" value="Sig_transdc_resp-reg_C-effctor"/>
</dbReference>
<keyword evidence="2" id="KW-0238">DNA-binding</keyword>
<proteinExistence type="predicted"/>
<dbReference type="Proteomes" id="UP000013783">
    <property type="component" value="Unassembled WGS sequence"/>
</dbReference>
<keyword evidence="3" id="KW-0804">Transcription</keyword>
<dbReference type="SUPFAM" id="SSF48452">
    <property type="entry name" value="TPR-like"/>
    <property type="match status" value="1"/>
</dbReference>
<evidence type="ECO:0000256" key="3">
    <source>
        <dbReference type="ARBA" id="ARBA00023163"/>
    </source>
</evidence>
<dbReference type="SMART" id="SM00421">
    <property type="entry name" value="HTH_LUXR"/>
    <property type="match status" value="1"/>
</dbReference>
<dbReference type="InterPro" id="IPR059106">
    <property type="entry name" value="WHD_MalT"/>
</dbReference>
<dbReference type="Pfam" id="PF25873">
    <property type="entry name" value="WHD_MalT"/>
    <property type="match status" value="1"/>
</dbReference>
<evidence type="ECO:0000256" key="2">
    <source>
        <dbReference type="ARBA" id="ARBA00023125"/>
    </source>
</evidence>